<feature type="transmembrane region" description="Helical" evidence="1">
    <location>
        <begin position="136"/>
        <end position="154"/>
    </location>
</feature>
<evidence type="ECO:0008006" key="4">
    <source>
        <dbReference type="Google" id="ProtNLM"/>
    </source>
</evidence>
<proteinExistence type="predicted"/>
<gene>
    <name evidence="2" type="ORF">S1361_01660</name>
</gene>
<keyword evidence="1" id="KW-1133">Transmembrane helix</keyword>
<keyword evidence="1" id="KW-0472">Membrane</keyword>
<evidence type="ECO:0000256" key="1">
    <source>
        <dbReference type="SAM" id="Phobius"/>
    </source>
</evidence>
<dbReference type="EMBL" id="CP071839">
    <property type="protein sequence ID" value="QTD96029.1"/>
    <property type="molecule type" value="Genomic_DNA"/>
</dbReference>
<feature type="transmembrane region" description="Helical" evidence="1">
    <location>
        <begin position="93"/>
        <end position="116"/>
    </location>
</feature>
<accession>A0ABX7TMC0</accession>
<dbReference type="InterPro" id="IPR025058">
    <property type="entry name" value="DUF3995"/>
</dbReference>
<organism evidence="2 3">
    <name type="scientific">Streptomyces cyanogenus</name>
    <dbReference type="NCBI Taxonomy" id="80860"/>
    <lineage>
        <taxon>Bacteria</taxon>
        <taxon>Bacillati</taxon>
        <taxon>Actinomycetota</taxon>
        <taxon>Actinomycetes</taxon>
        <taxon>Kitasatosporales</taxon>
        <taxon>Streptomycetaceae</taxon>
        <taxon>Streptomyces</taxon>
    </lineage>
</organism>
<dbReference type="Proteomes" id="UP000663908">
    <property type="component" value="Chromosome"/>
</dbReference>
<feature type="transmembrane region" description="Helical" evidence="1">
    <location>
        <begin position="58"/>
        <end position="81"/>
    </location>
</feature>
<protein>
    <recommendedName>
        <fullName evidence="4">DUF3995 domain-containing protein</fullName>
    </recommendedName>
</protein>
<name>A0ABX7TMC0_STRCY</name>
<evidence type="ECO:0000313" key="2">
    <source>
        <dbReference type="EMBL" id="QTD96029.1"/>
    </source>
</evidence>
<keyword evidence="3" id="KW-1185">Reference proteome</keyword>
<sequence>MLIPMDEDRQSRPTAGAWGRVGCAWAVAFATLHFYWALGGDWGLSVSAGPLAEERPAWFVAVGLWGVGVLCLAGGVLGWLLTRPRPHHLAGRLIKALGWSVCAVLLVRGVAVEMLLLTDTAGQEADVSPEQRLWTLMLWNPWFLVGGLVFGLSAREFGRADGSSSGTA</sequence>
<feature type="transmembrane region" description="Helical" evidence="1">
    <location>
        <begin position="21"/>
        <end position="38"/>
    </location>
</feature>
<keyword evidence="1" id="KW-0812">Transmembrane</keyword>
<evidence type="ECO:0000313" key="3">
    <source>
        <dbReference type="Proteomes" id="UP000663908"/>
    </source>
</evidence>
<dbReference type="Pfam" id="PF13160">
    <property type="entry name" value="DUF3995"/>
    <property type="match status" value="1"/>
</dbReference>
<reference evidence="2 3" key="1">
    <citation type="submission" date="2021-03" db="EMBL/GenBank/DDBJ databases">
        <title>Complete genome sequence of Streptomyces cyanogenus S136, producer of anticancer angucycline landomycin A.</title>
        <authorList>
            <person name="Hrab P."/>
            <person name="Ruckert C."/>
            <person name="Busche T."/>
            <person name="Ostash I."/>
            <person name="Kalinowski J."/>
            <person name="Fedorenko V."/>
            <person name="Yushchuk O."/>
            <person name="Ostash B."/>
        </authorList>
    </citation>
    <scope>NUCLEOTIDE SEQUENCE [LARGE SCALE GENOMIC DNA]</scope>
    <source>
        <strain evidence="2 3">S136</strain>
    </source>
</reference>